<reference evidence="7" key="2">
    <citation type="submission" date="2023-02" db="EMBL/GenBank/DDBJ databases">
        <authorList>
            <person name="Rayyan A."/>
            <person name="Meyer T."/>
            <person name="Kyndt J.A."/>
        </authorList>
    </citation>
    <scope>NUCLEOTIDE SEQUENCE</scope>
    <source>
        <strain evidence="7">DSM 9987</strain>
    </source>
</reference>
<evidence type="ECO:0000259" key="6">
    <source>
        <dbReference type="Pfam" id="PF00890"/>
    </source>
</evidence>
<evidence type="ECO:0000256" key="3">
    <source>
        <dbReference type="ARBA" id="ARBA00022827"/>
    </source>
</evidence>
<dbReference type="SUPFAM" id="SSF56425">
    <property type="entry name" value="Succinate dehydrogenase/fumarate reductase flavoprotein, catalytic domain"/>
    <property type="match status" value="1"/>
</dbReference>
<dbReference type="InterPro" id="IPR036188">
    <property type="entry name" value="FAD/NAD-bd_sf"/>
</dbReference>
<dbReference type="PANTHER" id="PTHR43400">
    <property type="entry name" value="FUMARATE REDUCTASE"/>
    <property type="match status" value="1"/>
</dbReference>
<evidence type="ECO:0000313" key="8">
    <source>
        <dbReference type="Proteomes" id="UP001165652"/>
    </source>
</evidence>
<dbReference type="InterPro" id="IPR050315">
    <property type="entry name" value="FAD-oxidoreductase_2"/>
</dbReference>
<dbReference type="PANTHER" id="PTHR43400:SF10">
    <property type="entry name" value="3-OXOSTEROID 1-DEHYDROGENASE"/>
    <property type="match status" value="1"/>
</dbReference>
<comment type="caution">
    <text evidence="7">The sequence shown here is derived from an EMBL/GenBank/DDBJ whole genome shotgun (WGS) entry which is preliminary data.</text>
</comment>
<keyword evidence="8" id="KW-1185">Reference proteome</keyword>
<organism evidence="7 8">
    <name type="scientific">Rhodoplanes tepidamans</name>
    <name type="common">Rhodoplanes cryptolactis</name>
    <dbReference type="NCBI Taxonomy" id="200616"/>
    <lineage>
        <taxon>Bacteria</taxon>
        <taxon>Pseudomonadati</taxon>
        <taxon>Pseudomonadota</taxon>
        <taxon>Alphaproteobacteria</taxon>
        <taxon>Hyphomicrobiales</taxon>
        <taxon>Nitrobacteraceae</taxon>
        <taxon>Rhodoplanes</taxon>
    </lineage>
</organism>
<dbReference type="Pfam" id="PF00890">
    <property type="entry name" value="FAD_binding_2"/>
    <property type="match status" value="1"/>
</dbReference>
<dbReference type="Gene3D" id="3.90.700.10">
    <property type="entry name" value="Succinate dehydrogenase/fumarate reductase flavoprotein, catalytic domain"/>
    <property type="match status" value="1"/>
</dbReference>
<keyword evidence="4" id="KW-0560">Oxidoreductase</keyword>
<sequence>MSVRPASSTRFEVEMPVVVIGAGAAGLVAALSARAEGADVLVLERDPVPRGSTAMSAGLIPAPATRWQAKAGIVDTVELFAADILAKAQREPDPALVTHLAETIGPTLEWLADAHGLPFDVITEFLYPGHSTFRMHGLPSRSGTELIERLAAAAEAAGVEILTQARVATLHADPDGRVRGVGIVRPDGTTDAVGCGALVLACSGYGGNRALVERHIPALAGATFFGHAGNQGDALVWGEALGAATRHLSGHQGHGAIAHPHGIQITWATITQGGIQVNRDGRRFADEAVGYSEQAAAVVAQPDGIAFTIFDERIAATARGFEDFRQAERAGAVLSAATIPELADRIGAPATALAATLAAVEAARAAGVPDAFGRDVARTPPLAPPYRAVKVTGALLHTQGGLVVDTDARVLRPDGTALPNLFAAGGAACGVSGSQASGYLSGNGLLAAVGLGRVAGLAAAGLAAADPAADDAAQRSPATCTDPDAAGRAG</sequence>
<dbReference type="Gene3D" id="3.50.50.60">
    <property type="entry name" value="FAD/NAD(P)-binding domain"/>
    <property type="match status" value="1"/>
</dbReference>
<accession>A0ABT5J6C1</accession>
<reference evidence="7" key="1">
    <citation type="journal article" date="2023" name="Microbiol Resour">
        <title>Genome Sequences of Rhodoplanes serenus and Two Thermotolerant Strains, Rhodoplanes tepidamans and 'Rhodoplanes cryptolactis,' Further Refine the Genus.</title>
        <authorList>
            <person name="Rayyan A.A."/>
            <person name="Kyndt J.A."/>
        </authorList>
    </citation>
    <scope>NUCLEOTIDE SEQUENCE</scope>
    <source>
        <strain evidence="7">DSM 9987</strain>
    </source>
</reference>
<dbReference type="InterPro" id="IPR027477">
    <property type="entry name" value="Succ_DH/fumarate_Rdtase_cat_sf"/>
</dbReference>
<feature type="domain" description="FAD-dependent oxidoreductase 2 FAD-binding" evidence="6">
    <location>
        <begin position="17"/>
        <end position="436"/>
    </location>
</feature>
<protein>
    <submittedName>
        <fullName evidence="7">FAD-dependent oxidoreductase</fullName>
    </submittedName>
</protein>
<keyword evidence="2" id="KW-0285">Flavoprotein</keyword>
<feature type="region of interest" description="Disordered" evidence="5">
    <location>
        <begin position="467"/>
        <end position="490"/>
    </location>
</feature>
<evidence type="ECO:0000256" key="2">
    <source>
        <dbReference type="ARBA" id="ARBA00022630"/>
    </source>
</evidence>
<evidence type="ECO:0000313" key="7">
    <source>
        <dbReference type="EMBL" id="MDC7785202.1"/>
    </source>
</evidence>
<evidence type="ECO:0000256" key="1">
    <source>
        <dbReference type="ARBA" id="ARBA00001974"/>
    </source>
</evidence>
<evidence type="ECO:0000256" key="5">
    <source>
        <dbReference type="SAM" id="MobiDB-lite"/>
    </source>
</evidence>
<dbReference type="Proteomes" id="UP001165652">
    <property type="component" value="Unassembled WGS sequence"/>
</dbReference>
<dbReference type="PRINTS" id="PR00411">
    <property type="entry name" value="PNDRDTASEI"/>
</dbReference>
<keyword evidence="3" id="KW-0274">FAD</keyword>
<dbReference type="EMBL" id="JAQQLI010000006">
    <property type="protein sequence ID" value="MDC7785202.1"/>
    <property type="molecule type" value="Genomic_DNA"/>
</dbReference>
<dbReference type="SUPFAM" id="SSF51905">
    <property type="entry name" value="FAD/NAD(P)-binding domain"/>
    <property type="match status" value="1"/>
</dbReference>
<dbReference type="RefSeq" id="WP_272776049.1">
    <property type="nucleotide sequence ID" value="NZ_JAQQLI010000006.1"/>
</dbReference>
<proteinExistence type="predicted"/>
<name>A0ABT5J6C1_RHOTP</name>
<dbReference type="InterPro" id="IPR003953">
    <property type="entry name" value="FAD-dep_OxRdtase_2_FAD-bd"/>
</dbReference>
<comment type="cofactor">
    <cofactor evidence="1">
        <name>FAD</name>
        <dbReference type="ChEBI" id="CHEBI:57692"/>
    </cofactor>
</comment>
<evidence type="ECO:0000256" key="4">
    <source>
        <dbReference type="ARBA" id="ARBA00023002"/>
    </source>
</evidence>
<gene>
    <name evidence="7" type="ORF">PQJ73_05860</name>
</gene>